<sequence>MTTKKNQSKKATNIATKLWLKAKEIIKLVLILSLFFIAIDAWRSKDMPSDVIPTLAANTLDQEWVDIKKMSDEKPVLLYFWATWCSVCKFVSPSVDWLADNHQVVSVAVTSGENQRVAQFMKYKEYNFPVINDPTGKIGREWGVTATPSIIIIKNGQISSITTGATTPIGLWLRLIFT</sequence>
<dbReference type="GO" id="GO:0016209">
    <property type="term" value="F:antioxidant activity"/>
    <property type="evidence" value="ECO:0007669"/>
    <property type="project" value="InterPro"/>
</dbReference>
<evidence type="ECO:0000313" key="3">
    <source>
        <dbReference type="EMBL" id="SKC31372.1"/>
    </source>
</evidence>
<feature type="transmembrane region" description="Helical" evidence="1">
    <location>
        <begin position="25"/>
        <end position="42"/>
    </location>
</feature>
<keyword evidence="1" id="KW-0812">Transmembrane</keyword>
<proteinExistence type="predicted"/>
<dbReference type="PANTHER" id="PTHR42852">
    <property type="entry name" value="THIOL:DISULFIDE INTERCHANGE PROTEIN DSBE"/>
    <property type="match status" value="1"/>
</dbReference>
<dbReference type="RefSeq" id="WP_080156166.1">
    <property type="nucleotide sequence ID" value="NZ_FUZI01000001.1"/>
</dbReference>
<dbReference type="AlphaFoldDB" id="A0A1T5HXA1"/>
<accession>A0A1T5HXA1</accession>
<feature type="domain" description="Thioredoxin" evidence="2">
    <location>
        <begin position="46"/>
        <end position="178"/>
    </location>
</feature>
<dbReference type="Pfam" id="PF00578">
    <property type="entry name" value="AhpC-TSA"/>
    <property type="match status" value="1"/>
</dbReference>
<dbReference type="Gene3D" id="3.40.30.10">
    <property type="entry name" value="Glutaredoxin"/>
    <property type="match status" value="1"/>
</dbReference>
<dbReference type="Proteomes" id="UP000189966">
    <property type="component" value="Unassembled WGS sequence"/>
</dbReference>
<dbReference type="InterPro" id="IPR050553">
    <property type="entry name" value="Thioredoxin_ResA/DsbE_sf"/>
</dbReference>
<dbReference type="OrthoDB" id="9796554at2"/>
<evidence type="ECO:0000259" key="2">
    <source>
        <dbReference type="PROSITE" id="PS51352"/>
    </source>
</evidence>
<name>A0A1T5HXA1_9GAMM</name>
<keyword evidence="1" id="KW-1133">Transmembrane helix</keyword>
<evidence type="ECO:0000256" key="1">
    <source>
        <dbReference type="SAM" id="Phobius"/>
    </source>
</evidence>
<keyword evidence="1" id="KW-0472">Membrane</keyword>
<gene>
    <name evidence="3" type="primary">stoA</name>
    <name evidence="3" type="ORF">CZ809_00850</name>
</gene>
<dbReference type="InterPro" id="IPR036249">
    <property type="entry name" value="Thioredoxin-like_sf"/>
</dbReference>
<dbReference type="PROSITE" id="PS51352">
    <property type="entry name" value="THIOREDOXIN_2"/>
    <property type="match status" value="1"/>
</dbReference>
<dbReference type="PANTHER" id="PTHR42852:SF17">
    <property type="entry name" value="THIOREDOXIN-LIKE PROTEIN HI_1115"/>
    <property type="match status" value="1"/>
</dbReference>
<dbReference type="InterPro" id="IPR013766">
    <property type="entry name" value="Thioredoxin_domain"/>
</dbReference>
<dbReference type="CDD" id="cd03011">
    <property type="entry name" value="TlpA_like_ScsD_MtbDsbE"/>
    <property type="match status" value="1"/>
</dbReference>
<dbReference type="GO" id="GO:0016491">
    <property type="term" value="F:oxidoreductase activity"/>
    <property type="evidence" value="ECO:0007669"/>
    <property type="project" value="InterPro"/>
</dbReference>
<protein>
    <submittedName>
        <fullName evidence="3">Sporulation thiol-disulfide oxidoreductase A</fullName>
    </submittedName>
</protein>
<dbReference type="InterPro" id="IPR000866">
    <property type="entry name" value="AhpC/TSA"/>
</dbReference>
<organism evidence="3 4">
    <name type="scientific">Photobacterium piscicola</name>
    <dbReference type="NCBI Taxonomy" id="1378299"/>
    <lineage>
        <taxon>Bacteria</taxon>
        <taxon>Pseudomonadati</taxon>
        <taxon>Pseudomonadota</taxon>
        <taxon>Gammaproteobacteria</taxon>
        <taxon>Vibrionales</taxon>
        <taxon>Vibrionaceae</taxon>
        <taxon>Photobacterium</taxon>
    </lineage>
</organism>
<reference evidence="3 4" key="1">
    <citation type="submission" date="2017-02" db="EMBL/GenBank/DDBJ databases">
        <authorList>
            <person name="Peterson S.W."/>
        </authorList>
    </citation>
    <scope>NUCLEOTIDE SEQUENCE [LARGE SCALE GENOMIC DNA]</scope>
    <source>
        <strain evidence="4">type strain: NCCB 100098</strain>
    </source>
</reference>
<evidence type="ECO:0000313" key="4">
    <source>
        <dbReference type="Proteomes" id="UP000189966"/>
    </source>
</evidence>
<dbReference type="SUPFAM" id="SSF52833">
    <property type="entry name" value="Thioredoxin-like"/>
    <property type="match status" value="1"/>
</dbReference>
<dbReference type="EMBL" id="FUZI01000001">
    <property type="protein sequence ID" value="SKC31372.1"/>
    <property type="molecule type" value="Genomic_DNA"/>
</dbReference>